<evidence type="ECO:0000313" key="2">
    <source>
        <dbReference type="EMBL" id="RXJ62052.1"/>
    </source>
</evidence>
<evidence type="ECO:0000256" key="1">
    <source>
        <dbReference type="SAM" id="Phobius"/>
    </source>
</evidence>
<evidence type="ECO:0000313" key="3">
    <source>
        <dbReference type="Proteomes" id="UP000290191"/>
    </source>
</evidence>
<dbReference type="EMBL" id="PDKO01000010">
    <property type="protein sequence ID" value="RXJ62052.1"/>
    <property type="molecule type" value="Genomic_DNA"/>
</dbReference>
<keyword evidence="1" id="KW-0812">Transmembrane</keyword>
<protein>
    <submittedName>
        <fullName evidence="2">Uncharacterized protein</fullName>
    </submittedName>
</protein>
<dbReference type="Proteomes" id="UP000290191">
    <property type="component" value="Unassembled WGS sequence"/>
</dbReference>
<keyword evidence="1" id="KW-1133">Transmembrane helix</keyword>
<dbReference type="RefSeq" id="WP_129082581.1">
    <property type="nucleotide sequence ID" value="NZ_CP041070.1"/>
</dbReference>
<dbReference type="STRING" id="877500.GCA_000935065_00871"/>
<dbReference type="InterPro" id="IPR058956">
    <property type="entry name" value="MamC"/>
</dbReference>
<comment type="caution">
    <text evidence="2">The sequence shown here is derived from an EMBL/GenBank/DDBJ whole genome shotgun (WGS) entry which is preliminary data.</text>
</comment>
<dbReference type="AlphaFoldDB" id="A0A4Q0XX13"/>
<accession>A0A4Q0XX13</accession>
<keyword evidence="3" id="KW-1185">Reference proteome</keyword>
<organism evidence="2 3">
    <name type="scientific">Halarcobacter anaerophilus</name>
    <dbReference type="NCBI Taxonomy" id="877500"/>
    <lineage>
        <taxon>Bacteria</taxon>
        <taxon>Pseudomonadati</taxon>
        <taxon>Campylobacterota</taxon>
        <taxon>Epsilonproteobacteria</taxon>
        <taxon>Campylobacterales</taxon>
        <taxon>Arcobacteraceae</taxon>
        <taxon>Halarcobacter</taxon>
    </lineage>
</organism>
<gene>
    <name evidence="2" type="ORF">CRV06_11515</name>
</gene>
<reference evidence="2 3" key="1">
    <citation type="submission" date="2017-10" db="EMBL/GenBank/DDBJ databases">
        <title>Genomics of the genus Arcobacter.</title>
        <authorList>
            <person name="Perez-Cataluna A."/>
            <person name="Figueras M.J."/>
        </authorList>
    </citation>
    <scope>NUCLEOTIDE SEQUENCE [LARGE SCALE GENOMIC DNA]</scope>
    <source>
        <strain evidence="2 3">DSM 24636</strain>
    </source>
</reference>
<proteinExistence type="predicted"/>
<dbReference type="Pfam" id="PF26373">
    <property type="entry name" value="MamC"/>
    <property type="match status" value="1"/>
</dbReference>
<name>A0A4Q0XX13_9BACT</name>
<keyword evidence="1" id="KW-0472">Membrane</keyword>
<dbReference type="OrthoDB" id="5327756at2"/>
<feature type="transmembrane region" description="Helical" evidence="1">
    <location>
        <begin position="16"/>
        <end position="36"/>
    </location>
</feature>
<sequence>MATSSLSINTGAPRNVTGHVVSGSLAAGALAAAINYNKYKNGEIQKSEAINSSIKLSAQGGIATGSAIAAANYLGQGNIVNMLTAISVGVMGVYAVEKVSDKLTQRKEIEAEEEK</sequence>